<proteinExistence type="predicted"/>
<keyword evidence="1" id="KW-1133">Transmembrane helix</keyword>
<dbReference type="InterPro" id="IPR007487">
    <property type="entry name" value="ABC_transpt-TYRBP-like"/>
</dbReference>
<organism evidence="2 3">
    <name type="scientific">Desulfonema magnum</name>
    <dbReference type="NCBI Taxonomy" id="45655"/>
    <lineage>
        <taxon>Bacteria</taxon>
        <taxon>Pseudomonadati</taxon>
        <taxon>Thermodesulfobacteriota</taxon>
        <taxon>Desulfobacteria</taxon>
        <taxon>Desulfobacterales</taxon>
        <taxon>Desulfococcaceae</taxon>
        <taxon>Desulfonema</taxon>
    </lineage>
</organism>
<evidence type="ECO:0000256" key="1">
    <source>
        <dbReference type="SAM" id="Phobius"/>
    </source>
</evidence>
<accession>A0A975BKQ8</accession>
<gene>
    <name evidence="2" type="ORF">dnm_033160</name>
</gene>
<keyword evidence="1" id="KW-0812">Transmembrane</keyword>
<dbReference type="AlphaFoldDB" id="A0A975BKQ8"/>
<dbReference type="Gene3D" id="3.40.50.2300">
    <property type="match status" value="2"/>
</dbReference>
<keyword evidence="3" id="KW-1185">Reference proteome</keyword>
<name>A0A975BKQ8_9BACT</name>
<dbReference type="EMBL" id="CP061800">
    <property type="protein sequence ID" value="QTA87286.1"/>
    <property type="molecule type" value="Genomic_DNA"/>
</dbReference>
<evidence type="ECO:0000313" key="3">
    <source>
        <dbReference type="Proteomes" id="UP000663722"/>
    </source>
</evidence>
<keyword evidence="1" id="KW-0472">Membrane</keyword>
<dbReference type="PANTHER" id="PTHR35271">
    <property type="entry name" value="ABC TRANSPORTER, SUBSTRATE-BINDING LIPOPROTEIN-RELATED"/>
    <property type="match status" value="1"/>
</dbReference>
<reference evidence="2" key="1">
    <citation type="journal article" date="2021" name="Microb. Physiol.">
        <title>Proteogenomic Insights into the Physiology of Marine, Sulfate-Reducing, Filamentous Desulfonema limicola and Desulfonema magnum.</title>
        <authorList>
            <person name="Schnaars V."/>
            <person name="Wohlbrand L."/>
            <person name="Scheve S."/>
            <person name="Hinrichs C."/>
            <person name="Reinhardt R."/>
            <person name="Rabus R."/>
        </authorList>
    </citation>
    <scope>NUCLEOTIDE SEQUENCE</scope>
    <source>
        <strain evidence="2">4be13</strain>
    </source>
</reference>
<dbReference type="PANTHER" id="PTHR35271:SF1">
    <property type="entry name" value="ABC TRANSPORTER, SUBSTRATE-BINDING LIPOPROTEIN"/>
    <property type="match status" value="1"/>
</dbReference>
<protein>
    <submittedName>
        <fullName evidence="2">ABC transporter, substrate-binding protein domain-containing protein</fullName>
    </submittedName>
</protein>
<feature type="transmembrane region" description="Helical" evidence="1">
    <location>
        <begin position="152"/>
        <end position="173"/>
    </location>
</feature>
<dbReference type="Pfam" id="PF04392">
    <property type="entry name" value="ABC_sub_bind"/>
    <property type="match status" value="1"/>
</dbReference>
<dbReference type="KEGG" id="dmm:dnm_033160"/>
<dbReference type="Proteomes" id="UP000663722">
    <property type="component" value="Chromosome"/>
</dbReference>
<evidence type="ECO:0000313" key="2">
    <source>
        <dbReference type="EMBL" id="QTA87286.1"/>
    </source>
</evidence>
<sequence length="537" mass="61610">MRSGKVFRSTAKNRFALFLHSGKVFRSTAKNRFALFLRSGKVFRSTAKNRFALFLHSGKVFRSTAKNRFALFLRSGKVFRSTAKNRFALFLRSGKVFRSTAKNRFALFLRSGKVFRSTAKKPLRSVFALRKNFSICRIWLAKKEVIMNNLKVNMTTLISAIILFFILLLPASAANWSTDPKLNNGVKWRVGCYEGGEYIDYQKVLIATIRGLMDLGWIETTEIPQQEAVQTRNLWNWLATEAKSTYLQFVKDAHYSAKWDKTIRKKMAVNIINRLNKQKDIDLMFAMGTWAGQDMANTGHKVRTMVMSCSDPVASGIVKSVEDSGYDHVHARVDPFRYERQVWIFHNIIKFKKLGMIYENSPEGRIYTALDKVEGLSKRLGFEIVTCYTQETNTDLETVEQRVKKCFRELGKKADAIYVTALLGVNKKTVPDLVKIANFHRIPTFSQTGPEGVSQGFLMTISLLDFKELGKFHATMAAKIMNGAKPRQLPMFVNLPYKWHFNFETAEKIGLDISKLDFETDYIYPCDFLSDETKLKD</sequence>